<feature type="transmembrane region" description="Helical" evidence="9">
    <location>
        <begin position="60"/>
        <end position="81"/>
    </location>
</feature>
<feature type="transmembrane region" description="Helical" evidence="9">
    <location>
        <begin position="219"/>
        <end position="241"/>
    </location>
</feature>
<keyword evidence="5 9" id="KW-0812">Transmembrane</keyword>
<sequence>MNTMENHKEGRKSGQVTAKHAATAHLKKRPSALLSFTPIALLVVMLVATIRAFGSDSLAGASQVTLIAVSAFCVLIGMDYLNVPWSSFEKAITKNVSSVSSALIILLLIGALGGAWMVSGVVPTLIYYGMHIIHPSVFLASTCLICALVSLMTGSSWTTIATIGIALMGIGRAQGFADGWVAGAIISGAYFGDKISPLSETTTLASGSLGVQLFRHIRYMLLTTVPSITLALIIFAVAGLTIDTTETQELASFMAALDGRFNITPWLLIVPVATGVLIARKTPPIVTIFLSTLLAVACGLIFQREALAEIDPSMFKAAMMSVYGETTLSTSNQMLTELVSTRGMAGMTDTIWLIICAMCFGGTMAASGMVGGITRLFIHMVKGRTSLVASTATTGVMLNVAIADQYLCILLTGNMFRDVYDRENYERRLLSRTTEDAVTVTSVLVPWNTCGMTQSTVLGVATTTYLPYCFFNIISPIMSVVVAAIGYKMSFFK</sequence>
<dbReference type="GeneID" id="78337973"/>
<organism evidence="11 12">
    <name type="scientific">Leyella stercorea DSM 18206</name>
    <dbReference type="NCBI Taxonomy" id="1002367"/>
    <lineage>
        <taxon>Bacteria</taxon>
        <taxon>Pseudomonadati</taxon>
        <taxon>Bacteroidota</taxon>
        <taxon>Bacteroidia</taxon>
        <taxon>Bacteroidales</taxon>
        <taxon>Prevotellaceae</taxon>
        <taxon>Leyella</taxon>
    </lineage>
</organism>
<evidence type="ECO:0000256" key="2">
    <source>
        <dbReference type="ARBA" id="ARBA00022448"/>
    </source>
</evidence>
<dbReference type="Pfam" id="PF03553">
    <property type="entry name" value="Na_H_antiporter"/>
    <property type="match status" value="2"/>
</dbReference>
<keyword evidence="2" id="KW-0813">Transport</keyword>
<gene>
    <name evidence="11" type="ORF">HMPREF0673_02523</name>
</gene>
<evidence type="ECO:0000256" key="4">
    <source>
        <dbReference type="ARBA" id="ARBA00022475"/>
    </source>
</evidence>
<feature type="transmembrane region" description="Helical" evidence="9">
    <location>
        <begin position="33"/>
        <end position="54"/>
    </location>
</feature>
<dbReference type="InterPro" id="IPR052180">
    <property type="entry name" value="NhaC_Na-H+_Antiporter"/>
</dbReference>
<dbReference type="PANTHER" id="PTHR33451">
    <property type="entry name" value="MALATE-2H(+)/NA(+)-LACTATE ANTIPORTER"/>
    <property type="match status" value="1"/>
</dbReference>
<dbReference type="HOGENOM" id="CLU_033405_1_0_10"/>
<evidence type="ECO:0000256" key="6">
    <source>
        <dbReference type="ARBA" id="ARBA00022989"/>
    </source>
</evidence>
<keyword evidence="4" id="KW-1003">Cell membrane</keyword>
<comment type="similarity">
    <text evidence="8">Belongs to the NhaC Na(+)/H(+) (TC 2.A.35) antiporter family.</text>
</comment>
<keyword evidence="6 9" id="KW-1133">Transmembrane helix</keyword>
<evidence type="ECO:0000313" key="12">
    <source>
        <dbReference type="Proteomes" id="UP000004407"/>
    </source>
</evidence>
<dbReference type="Proteomes" id="UP000004407">
    <property type="component" value="Unassembled WGS sequence"/>
</dbReference>
<dbReference type="RefSeq" id="WP_007902306.1">
    <property type="nucleotide sequence ID" value="NZ_JH379458.1"/>
</dbReference>
<protein>
    <submittedName>
        <fullName evidence="11">Na+/H+ antiporter NhaC</fullName>
    </submittedName>
</protein>
<evidence type="ECO:0000256" key="3">
    <source>
        <dbReference type="ARBA" id="ARBA00022449"/>
    </source>
</evidence>
<feature type="transmembrane region" description="Helical" evidence="9">
    <location>
        <begin position="261"/>
        <end position="278"/>
    </location>
</feature>
<feature type="transmembrane region" description="Helical" evidence="9">
    <location>
        <begin position="132"/>
        <end position="151"/>
    </location>
</feature>
<dbReference type="PATRIC" id="fig|1002367.3.peg.2042"/>
<accession>G6B0V5</accession>
<dbReference type="EMBL" id="AFZZ01000215">
    <property type="protein sequence ID" value="EHJ37089.1"/>
    <property type="molecule type" value="Genomic_DNA"/>
</dbReference>
<name>G6B0V5_9BACT</name>
<evidence type="ECO:0000256" key="5">
    <source>
        <dbReference type="ARBA" id="ARBA00022692"/>
    </source>
</evidence>
<evidence type="ECO:0000256" key="8">
    <source>
        <dbReference type="ARBA" id="ARBA00038435"/>
    </source>
</evidence>
<feature type="transmembrane region" description="Helical" evidence="9">
    <location>
        <begin position="351"/>
        <end position="374"/>
    </location>
</feature>
<dbReference type="AlphaFoldDB" id="G6B0V5"/>
<feature type="transmembrane region" description="Helical" evidence="9">
    <location>
        <begin position="386"/>
        <end position="412"/>
    </location>
</feature>
<comment type="subcellular location">
    <subcellularLocation>
        <location evidence="1">Cell membrane</location>
        <topology evidence="1">Multi-pass membrane protein</topology>
    </subcellularLocation>
</comment>
<dbReference type="GO" id="GO:0005886">
    <property type="term" value="C:plasma membrane"/>
    <property type="evidence" value="ECO:0007669"/>
    <property type="project" value="UniProtKB-SubCell"/>
</dbReference>
<feature type="domain" description="Na+/H+ antiporter NhaC-like C-terminal" evidence="10">
    <location>
        <begin position="188"/>
        <end position="486"/>
    </location>
</feature>
<feature type="transmembrane region" description="Helical" evidence="9">
    <location>
        <begin position="285"/>
        <end position="302"/>
    </location>
</feature>
<feature type="domain" description="Na+/H+ antiporter NhaC-like C-terminal" evidence="10">
    <location>
        <begin position="23"/>
        <end position="164"/>
    </location>
</feature>
<feature type="transmembrane region" description="Helical" evidence="9">
    <location>
        <begin position="102"/>
        <end position="126"/>
    </location>
</feature>
<evidence type="ECO:0000256" key="9">
    <source>
        <dbReference type="SAM" id="Phobius"/>
    </source>
</evidence>
<evidence type="ECO:0000259" key="10">
    <source>
        <dbReference type="Pfam" id="PF03553"/>
    </source>
</evidence>
<dbReference type="eggNOG" id="COG1757">
    <property type="taxonomic scope" value="Bacteria"/>
</dbReference>
<keyword evidence="7 9" id="KW-0472">Membrane</keyword>
<evidence type="ECO:0000313" key="11">
    <source>
        <dbReference type="EMBL" id="EHJ37089.1"/>
    </source>
</evidence>
<dbReference type="GO" id="GO:0015297">
    <property type="term" value="F:antiporter activity"/>
    <property type="evidence" value="ECO:0007669"/>
    <property type="project" value="UniProtKB-KW"/>
</dbReference>
<evidence type="ECO:0000256" key="1">
    <source>
        <dbReference type="ARBA" id="ARBA00004651"/>
    </source>
</evidence>
<keyword evidence="3" id="KW-0050">Antiport</keyword>
<dbReference type="InterPro" id="IPR018461">
    <property type="entry name" value="Na/H_Antiport_NhaC-like_C"/>
</dbReference>
<dbReference type="PANTHER" id="PTHR33451:SF3">
    <property type="entry name" value="MALATE-2H(+)_NA(+)-LACTATE ANTIPORTER"/>
    <property type="match status" value="1"/>
</dbReference>
<feature type="transmembrane region" description="Helical" evidence="9">
    <location>
        <begin position="465"/>
        <end position="487"/>
    </location>
</feature>
<reference evidence="11 12" key="1">
    <citation type="submission" date="2011-08" db="EMBL/GenBank/DDBJ databases">
        <authorList>
            <person name="Weinstock G."/>
            <person name="Sodergren E."/>
            <person name="Clifton S."/>
            <person name="Fulton L."/>
            <person name="Fulton B."/>
            <person name="Courtney L."/>
            <person name="Fronick C."/>
            <person name="Harrison M."/>
            <person name="Strong C."/>
            <person name="Farmer C."/>
            <person name="Delahaunty K."/>
            <person name="Markovic C."/>
            <person name="Hall O."/>
            <person name="Minx P."/>
            <person name="Tomlinson C."/>
            <person name="Mitreva M."/>
            <person name="Hou S."/>
            <person name="Chen J."/>
            <person name="Wollam A."/>
            <person name="Pepin K.H."/>
            <person name="Johnson M."/>
            <person name="Bhonagiri V."/>
            <person name="Zhang X."/>
            <person name="Suruliraj S."/>
            <person name="Warren W."/>
            <person name="Chinwalla A."/>
            <person name="Mardis E.R."/>
            <person name="Wilson R.K."/>
        </authorList>
    </citation>
    <scope>NUCLEOTIDE SEQUENCE [LARGE SCALE GENOMIC DNA]</scope>
    <source>
        <strain evidence="11 12">DSM 18206</strain>
    </source>
</reference>
<proteinExistence type="inferred from homology"/>
<comment type="caution">
    <text evidence="11">The sequence shown here is derived from an EMBL/GenBank/DDBJ whole genome shotgun (WGS) entry which is preliminary data.</text>
</comment>
<evidence type="ECO:0000256" key="7">
    <source>
        <dbReference type="ARBA" id="ARBA00023136"/>
    </source>
</evidence>